<dbReference type="NCBIfam" id="TIGR02148">
    <property type="entry name" value="Fibro_Slime"/>
    <property type="match status" value="1"/>
</dbReference>
<dbReference type="InterPro" id="IPR011874">
    <property type="entry name" value="Fibro_Slime"/>
</dbReference>
<protein>
    <recommendedName>
        <fullName evidence="5">PA14 domain-containing protein</fullName>
    </recommendedName>
</protein>
<dbReference type="InterPro" id="IPR011658">
    <property type="entry name" value="PA14_dom"/>
</dbReference>
<evidence type="ECO:0000259" key="5">
    <source>
        <dbReference type="PROSITE" id="PS51820"/>
    </source>
</evidence>
<evidence type="ECO:0000256" key="1">
    <source>
        <dbReference type="ARBA" id="ARBA00008709"/>
    </source>
</evidence>
<accession>A0ABN8EMN6</accession>
<evidence type="ECO:0000256" key="4">
    <source>
        <dbReference type="SAM" id="SignalP"/>
    </source>
</evidence>
<dbReference type="Proteomes" id="UP000838100">
    <property type="component" value="Unassembled WGS sequence"/>
</dbReference>
<keyword evidence="2 4" id="KW-0732">Signal</keyword>
<dbReference type="EMBL" id="CAKLPX010000003">
    <property type="protein sequence ID" value="CAH0992514.1"/>
    <property type="molecule type" value="Genomic_DNA"/>
</dbReference>
<feature type="domain" description="PA14" evidence="5">
    <location>
        <begin position="117"/>
        <end position="271"/>
    </location>
</feature>
<evidence type="ECO:0000256" key="3">
    <source>
        <dbReference type="ARBA" id="ARBA00023180"/>
    </source>
</evidence>
<dbReference type="Pfam" id="PF07691">
    <property type="entry name" value="PA14"/>
    <property type="match status" value="1"/>
</dbReference>
<dbReference type="PANTHER" id="PTHR31137">
    <property type="entry name" value="PROTEIN PSIB-RELATED-RELATED"/>
    <property type="match status" value="1"/>
</dbReference>
<keyword evidence="3" id="KW-0325">Glycoprotein</keyword>
<dbReference type="PANTHER" id="PTHR31137:SF12">
    <property type="entry name" value="PA14 DOMAIN-CONTAINING PROTEIN-RELATED"/>
    <property type="match status" value="1"/>
</dbReference>
<proteinExistence type="inferred from homology"/>
<evidence type="ECO:0000313" key="7">
    <source>
        <dbReference type="Proteomes" id="UP000838100"/>
    </source>
</evidence>
<feature type="signal peptide" evidence="4">
    <location>
        <begin position="1"/>
        <end position="23"/>
    </location>
</feature>
<dbReference type="PROSITE" id="PS51820">
    <property type="entry name" value="PA14"/>
    <property type="match status" value="1"/>
</dbReference>
<feature type="chain" id="PRO_5046926772" description="PA14 domain-containing protein" evidence="4">
    <location>
        <begin position="24"/>
        <end position="271"/>
    </location>
</feature>
<name>A0ABN8EMN6_9GAMM</name>
<dbReference type="InterPro" id="IPR037524">
    <property type="entry name" value="PA14/GLEYA"/>
</dbReference>
<keyword evidence="7" id="KW-1185">Reference proteome</keyword>
<gene>
    <name evidence="6" type="ORF">SIN8267_02646</name>
</gene>
<evidence type="ECO:0000256" key="2">
    <source>
        <dbReference type="ARBA" id="ARBA00022729"/>
    </source>
</evidence>
<dbReference type="RefSeq" id="WP_237445197.1">
    <property type="nucleotide sequence ID" value="NZ_CAKLPX010000003.1"/>
</dbReference>
<sequence length="271" mass="30443">MRFATKSLLTTAVSTLALSSGWAADGDYGDACECKIGDIGKRVIPIVIRDFKASHPDFEAFIGEDYGIVERELGSDGRPVYASDSDTETTTGKYNFDQWYRNVEQVNIAIPLSLQLTEIAPNVWEYSNSSFFPIDNMGWDDPILRSDEITSLNGWFQPEGGWGGWKPKPEDKINGHNYHFTLETHLKFDYNGGEVFTFRGDDDLFVYINGILAIDIGGVHGVIERTISLDDIADDLGIDVGNRYSFDLFFAERHTTESNFKFQTSINLQCL</sequence>
<comment type="caution">
    <text evidence="6">The sequence shown here is derived from an EMBL/GenBank/DDBJ whole genome shotgun (WGS) entry which is preliminary data.</text>
</comment>
<organism evidence="6 7">
    <name type="scientific">Sinobacterium norvegicum</name>
    <dbReference type="NCBI Taxonomy" id="1641715"/>
    <lineage>
        <taxon>Bacteria</taxon>
        <taxon>Pseudomonadati</taxon>
        <taxon>Pseudomonadota</taxon>
        <taxon>Gammaproteobacteria</taxon>
        <taxon>Cellvibrionales</taxon>
        <taxon>Spongiibacteraceae</taxon>
        <taxon>Sinobacterium</taxon>
    </lineage>
</organism>
<evidence type="ECO:0000313" key="6">
    <source>
        <dbReference type="EMBL" id="CAH0992514.1"/>
    </source>
</evidence>
<reference evidence="6" key="1">
    <citation type="submission" date="2021-12" db="EMBL/GenBank/DDBJ databases">
        <authorList>
            <person name="Rodrigo-Torres L."/>
            <person name="Arahal R. D."/>
            <person name="Lucena T."/>
        </authorList>
    </citation>
    <scope>NUCLEOTIDE SEQUENCE</scope>
    <source>
        <strain evidence="6">CECT 8267</strain>
    </source>
</reference>
<comment type="similarity">
    <text evidence="1">Belongs to the prespore-cell-inducing factor family.</text>
</comment>
<dbReference type="InterPro" id="IPR051154">
    <property type="entry name" value="Prespore-cell_inducing_factor"/>
</dbReference>